<evidence type="ECO:0000256" key="4">
    <source>
        <dbReference type="ARBA" id="ARBA00022670"/>
    </source>
</evidence>
<dbReference type="Gene3D" id="2.60.40.2310">
    <property type="match status" value="1"/>
</dbReference>
<feature type="compositionally biased region" description="Basic and acidic residues" evidence="12">
    <location>
        <begin position="12"/>
        <end position="22"/>
    </location>
</feature>
<dbReference type="Pfam" id="PF13360">
    <property type="entry name" value="PQQ_2"/>
    <property type="match status" value="2"/>
</dbReference>
<dbReference type="InterPro" id="IPR015500">
    <property type="entry name" value="Peptidase_S8_subtilisin-rel"/>
</dbReference>
<dbReference type="Pfam" id="PF02225">
    <property type="entry name" value="PA"/>
    <property type="match status" value="1"/>
</dbReference>
<dbReference type="Gene3D" id="2.130.10.10">
    <property type="entry name" value="YVTN repeat-like/Quinoprotein amine dehydrogenase"/>
    <property type="match status" value="1"/>
</dbReference>
<comment type="similarity">
    <text evidence="2 10 11">Belongs to the peptidase S8 family.</text>
</comment>
<dbReference type="Pfam" id="PF17766">
    <property type="entry name" value="fn3_6"/>
    <property type="match status" value="1"/>
</dbReference>
<keyword evidence="7 10" id="KW-0720">Serine protease</keyword>
<dbReference type="PRINTS" id="PR00723">
    <property type="entry name" value="SUBTILISIN"/>
</dbReference>
<dbReference type="Gene3D" id="3.30.70.80">
    <property type="entry name" value="Peptidase S8 propeptide/proteinase inhibitor I9"/>
    <property type="match status" value="1"/>
</dbReference>
<evidence type="ECO:0000256" key="1">
    <source>
        <dbReference type="ARBA" id="ARBA00004613"/>
    </source>
</evidence>
<evidence type="ECO:0000256" key="8">
    <source>
        <dbReference type="ARBA" id="ARBA00023180"/>
    </source>
</evidence>
<dbReference type="InterPro" id="IPR046450">
    <property type="entry name" value="PA_dom_sf"/>
</dbReference>
<keyword evidence="3" id="KW-0964">Secreted</keyword>
<proteinExistence type="inferred from homology"/>
<dbReference type="PROSITE" id="PS00136">
    <property type="entry name" value="SUBTILASE_ASP"/>
    <property type="match status" value="1"/>
</dbReference>
<evidence type="ECO:0000313" key="19">
    <source>
        <dbReference type="Proteomes" id="UP000309128"/>
    </source>
</evidence>
<dbReference type="AlphaFoldDB" id="A0A5S4EZD6"/>
<evidence type="ECO:0000259" key="17">
    <source>
        <dbReference type="Pfam" id="PF17766"/>
    </source>
</evidence>
<dbReference type="InterPro" id="IPR010259">
    <property type="entry name" value="S8pro/Inhibitor_I9"/>
</dbReference>
<evidence type="ECO:0000259" key="13">
    <source>
        <dbReference type="Pfam" id="PF00082"/>
    </source>
</evidence>
<dbReference type="GO" id="GO:0005576">
    <property type="term" value="C:extracellular region"/>
    <property type="evidence" value="ECO:0007669"/>
    <property type="project" value="UniProtKB-SubCell"/>
</dbReference>
<dbReference type="InterPro" id="IPR015943">
    <property type="entry name" value="WD40/YVTN_repeat-like_dom_sf"/>
</dbReference>
<dbReference type="GO" id="GO:0006508">
    <property type="term" value="P:proteolysis"/>
    <property type="evidence" value="ECO:0007669"/>
    <property type="project" value="UniProtKB-KW"/>
</dbReference>
<dbReference type="InterPro" id="IPR034197">
    <property type="entry name" value="Peptidases_S8_3"/>
</dbReference>
<dbReference type="InterPro" id="IPR036852">
    <property type="entry name" value="Peptidase_S8/S53_dom_sf"/>
</dbReference>
<evidence type="ECO:0000256" key="3">
    <source>
        <dbReference type="ARBA" id="ARBA00022525"/>
    </source>
</evidence>
<dbReference type="OrthoDB" id="614750at2"/>
<evidence type="ECO:0000256" key="10">
    <source>
        <dbReference type="PROSITE-ProRule" id="PRU01240"/>
    </source>
</evidence>
<feature type="domain" description="Subtilisin-like protease fibronectin type-III" evidence="17">
    <location>
        <begin position="713"/>
        <end position="807"/>
    </location>
</feature>
<dbReference type="SUPFAM" id="SSF52743">
    <property type="entry name" value="Subtilisin-like"/>
    <property type="match status" value="1"/>
</dbReference>
<dbReference type="Gene3D" id="3.40.50.200">
    <property type="entry name" value="Peptidase S8/S53 domain"/>
    <property type="match status" value="1"/>
</dbReference>
<feature type="domain" description="Pyrrolo-quinoline quinone repeat" evidence="16">
    <location>
        <begin position="1028"/>
        <end position="1203"/>
    </location>
</feature>
<feature type="domain" description="PA" evidence="14">
    <location>
        <begin position="460"/>
        <end position="535"/>
    </location>
</feature>
<keyword evidence="8" id="KW-0325">Glycoprotein</keyword>
<organism evidence="18 19">
    <name type="scientific">Nonomuraea turkmeniaca</name>
    <dbReference type="NCBI Taxonomy" id="103838"/>
    <lineage>
        <taxon>Bacteria</taxon>
        <taxon>Bacillati</taxon>
        <taxon>Actinomycetota</taxon>
        <taxon>Actinomycetes</taxon>
        <taxon>Streptosporangiales</taxon>
        <taxon>Streptosporangiaceae</taxon>
        <taxon>Nonomuraea</taxon>
    </lineage>
</organism>
<dbReference type="InterPro" id="IPR023828">
    <property type="entry name" value="Peptidase_S8_Ser-AS"/>
</dbReference>
<comment type="subcellular location">
    <subcellularLocation>
        <location evidence="1">Secreted</location>
    </subcellularLocation>
</comment>
<feature type="domain" description="Inhibitor I9" evidence="15">
    <location>
        <begin position="64"/>
        <end position="165"/>
    </location>
</feature>
<evidence type="ECO:0000256" key="9">
    <source>
        <dbReference type="PIRSR" id="PIRSR615500-1"/>
    </source>
</evidence>
<dbReference type="InterPro" id="IPR023827">
    <property type="entry name" value="Peptidase_S8_Asp-AS"/>
</dbReference>
<comment type="caution">
    <text evidence="18">The sequence shown here is derived from an EMBL/GenBank/DDBJ whole genome shotgun (WGS) entry which is preliminary data.</text>
</comment>
<dbReference type="CDD" id="cd04852">
    <property type="entry name" value="Peptidases_S8_3"/>
    <property type="match status" value="1"/>
</dbReference>
<dbReference type="Gene3D" id="2.140.10.10">
    <property type="entry name" value="Quinoprotein alcohol dehydrogenase-like superfamily"/>
    <property type="match status" value="1"/>
</dbReference>
<evidence type="ECO:0000256" key="6">
    <source>
        <dbReference type="ARBA" id="ARBA00022801"/>
    </source>
</evidence>
<evidence type="ECO:0000313" key="18">
    <source>
        <dbReference type="EMBL" id="TMR09114.1"/>
    </source>
</evidence>
<dbReference type="InterPro" id="IPR045051">
    <property type="entry name" value="SBT"/>
</dbReference>
<keyword evidence="19" id="KW-1185">Reference proteome</keyword>
<feature type="region of interest" description="Disordered" evidence="12">
    <location>
        <begin position="1"/>
        <end position="22"/>
    </location>
</feature>
<evidence type="ECO:0000256" key="2">
    <source>
        <dbReference type="ARBA" id="ARBA00011073"/>
    </source>
</evidence>
<dbReference type="PROSITE" id="PS00138">
    <property type="entry name" value="SUBTILASE_SER"/>
    <property type="match status" value="1"/>
</dbReference>
<evidence type="ECO:0000259" key="15">
    <source>
        <dbReference type="Pfam" id="PF05922"/>
    </source>
</evidence>
<sequence>MPPYMRVISLGDRPRDPRPVRRGDMVLGKSPGRRWSATLALTGLMATAIGVPATAESGAEEQKTYIVQMALDPVVTYDGDVAGLPATKPKRGEKIDPRSAEVSKYADHVKGRHDAALKKVGGGKKLYEYVYSYEGFAAKLTKSQAAQLRAMPDVVAVTEDKKVSAQTSSTPSFLGLDARGGLWDQLGGTKDAGEDLVIGVIDSGIWPDGKSFADPDIAGKKYHPVRGFRGTCEAGADDSWSAGECNGKLVAARHFNAGFGGDEVIKELLPWEFLSPRDYNGHGTHVASTAGGNHGVPVTGAASAFGTVSGIAPRARIAAYKALWSEQDGSTAYGNNSDMVAAIDQAVADGVDVINYSVSGTNSDFLDPVEVAFLAAAEAGVFVAASGGNDGPAASTVAHPSPWITTVAAGTHNRVAQGTVTLGNGATYSGTSVTATKAGPAPLVDATAAGVAGADPVKVTQCWTAKDNGGKAVLDPAKVKGKIVICDRGQTPRVNKSVAVAEAGGIGMIMTNVDENTVDTDLHSVPTVHLAVKDRQAVKDYAAAGDATATIEQAKIITDAPAPYVAAFSSRGPLIAGNGVVLKPDLIAPGQDILAAVAPPGRGGHEFGLSSGTSMSAPHVAGLAALLKDRHRDWSPMAIKSALMTTGRDVLDGAHPFAQGAGHVTPNSAADPGLVYDSDIRDWTAFLCGTTKGVKKEDCDTLAGMGHTLAPSDLNTPSITVSRMNGPRKVTREVTNVGGSTTTYTASVSGLDGITAKVTPSRLTLRPGETKSFTVEFTRATAALGAYQSGHLTWKDGRHSVRVPLLVRPVPEKWAATYGVAGGQDSAELITLDPKGKRVYVTGMSYGSSPGVRKPVIATIAYGAGTGEELWSKTYTAAGIWEEAHAIEVSPDGGKLFVVGDSTSTETGSDAVTIAYDAATGQELWVARHTGTADATSAGDSGNAATVSPDGKSIYVAGMTTLGESADSDYFTVAYDVNTGERQWLANYDAAGPHVDTAGVIAVTPDGSKVFVSGQSSGEEGTGLSDWGTVAYDASTGRQLWTARHDGPAHGGDVPSAMAVSGTSVFITGSSVDPGTQTDMTTIAYDIATGKEMWADRYDGPAHGSDNAQDITVASGKVYVTGNTEGVGTRSDFTTVAYDAATGQRSWTQRHNGKAGNEDTAWDVAVTPDGGKIVITGHVGNEMAMGTDYVTMAYDAATGAPVWTGNYDGAVGAADSPSALAVDVDAEAGVRIFVTGSTATGGTPPDMLDMDFGTVAYFEPWKTP</sequence>
<gene>
    <name evidence="18" type="ORF">ETD86_44960</name>
</gene>
<dbReference type="GO" id="GO:0004252">
    <property type="term" value="F:serine-type endopeptidase activity"/>
    <property type="evidence" value="ECO:0007669"/>
    <property type="project" value="UniProtKB-UniRule"/>
</dbReference>
<dbReference type="InterPro" id="IPR041469">
    <property type="entry name" value="Subtilisin-like_FN3"/>
</dbReference>
<feature type="domain" description="Pyrrolo-quinoline quinone repeat" evidence="16">
    <location>
        <begin position="861"/>
        <end position="1015"/>
    </location>
</feature>
<dbReference type="InterPro" id="IPR003137">
    <property type="entry name" value="PA_domain"/>
</dbReference>
<dbReference type="Proteomes" id="UP000309128">
    <property type="component" value="Unassembled WGS sequence"/>
</dbReference>
<feature type="active site" description="Charge relay system" evidence="9 10">
    <location>
        <position position="614"/>
    </location>
</feature>
<dbReference type="EMBL" id="VCKY01000251">
    <property type="protein sequence ID" value="TMR09114.1"/>
    <property type="molecule type" value="Genomic_DNA"/>
</dbReference>
<accession>A0A5S4EZD6</accession>
<dbReference type="PROSITE" id="PS00137">
    <property type="entry name" value="SUBTILASE_HIS"/>
    <property type="match status" value="1"/>
</dbReference>
<evidence type="ECO:0000256" key="11">
    <source>
        <dbReference type="RuleBase" id="RU003355"/>
    </source>
</evidence>
<dbReference type="SUPFAM" id="SSF52025">
    <property type="entry name" value="PA domain"/>
    <property type="match status" value="1"/>
</dbReference>
<evidence type="ECO:0000259" key="16">
    <source>
        <dbReference type="Pfam" id="PF13360"/>
    </source>
</evidence>
<feature type="active site" description="Charge relay system" evidence="9 10">
    <location>
        <position position="202"/>
    </location>
</feature>
<keyword evidence="5" id="KW-0732">Signal</keyword>
<dbReference type="PANTHER" id="PTHR10795">
    <property type="entry name" value="PROPROTEIN CONVERTASE SUBTILISIN/KEXIN"/>
    <property type="match status" value="1"/>
</dbReference>
<dbReference type="Pfam" id="PF00082">
    <property type="entry name" value="Peptidase_S8"/>
    <property type="match status" value="1"/>
</dbReference>
<dbReference type="InterPro" id="IPR000209">
    <property type="entry name" value="Peptidase_S8/S53_dom"/>
</dbReference>
<dbReference type="InterPro" id="IPR011047">
    <property type="entry name" value="Quinoprotein_ADH-like_sf"/>
</dbReference>
<feature type="domain" description="Peptidase S8/S53" evidence="13">
    <location>
        <begin position="194"/>
        <end position="662"/>
    </location>
</feature>
<dbReference type="PROSITE" id="PS51892">
    <property type="entry name" value="SUBTILASE"/>
    <property type="match status" value="1"/>
</dbReference>
<dbReference type="Pfam" id="PF05922">
    <property type="entry name" value="Inhibitor_I9"/>
    <property type="match status" value="1"/>
</dbReference>
<feature type="active site" description="Charge relay system" evidence="9 10">
    <location>
        <position position="282"/>
    </location>
</feature>
<dbReference type="Gene3D" id="3.50.30.30">
    <property type="match status" value="1"/>
</dbReference>
<dbReference type="InterPro" id="IPR022398">
    <property type="entry name" value="Peptidase_S8_His-AS"/>
</dbReference>
<evidence type="ECO:0000256" key="7">
    <source>
        <dbReference type="ARBA" id="ARBA00022825"/>
    </source>
</evidence>
<keyword evidence="4 10" id="KW-0645">Protease</keyword>
<evidence type="ECO:0000259" key="14">
    <source>
        <dbReference type="Pfam" id="PF02225"/>
    </source>
</evidence>
<protein>
    <submittedName>
        <fullName evidence="18">Uncharacterized protein</fullName>
    </submittedName>
</protein>
<dbReference type="InterPro" id="IPR002372">
    <property type="entry name" value="PQQ_rpt_dom"/>
</dbReference>
<evidence type="ECO:0000256" key="12">
    <source>
        <dbReference type="SAM" id="MobiDB-lite"/>
    </source>
</evidence>
<evidence type="ECO:0000256" key="5">
    <source>
        <dbReference type="ARBA" id="ARBA00022729"/>
    </source>
</evidence>
<reference evidence="18 19" key="1">
    <citation type="submission" date="2019-05" db="EMBL/GenBank/DDBJ databases">
        <title>Draft genome sequence of Nonomuraea turkmeniaca DSM 43926.</title>
        <authorList>
            <person name="Saricaoglu S."/>
            <person name="Isik K."/>
        </authorList>
    </citation>
    <scope>NUCLEOTIDE SEQUENCE [LARGE SCALE GENOMIC DNA]</scope>
    <source>
        <strain evidence="18 19">DSM 43926</strain>
    </source>
</reference>
<dbReference type="SUPFAM" id="SSF50998">
    <property type="entry name" value="Quinoprotein alcohol dehydrogenase-like"/>
    <property type="match status" value="1"/>
</dbReference>
<dbReference type="InterPro" id="IPR037045">
    <property type="entry name" value="S8pro/Inhibitor_I9_sf"/>
</dbReference>
<name>A0A5S4EZD6_9ACTN</name>
<keyword evidence="6 10" id="KW-0378">Hydrolase</keyword>
<dbReference type="CDD" id="cd02120">
    <property type="entry name" value="PA_subtilisin_like"/>
    <property type="match status" value="1"/>
</dbReference>
<dbReference type="RefSeq" id="WP_138672746.1">
    <property type="nucleotide sequence ID" value="NZ_VCKY01000251.1"/>
</dbReference>